<dbReference type="Pfam" id="PF16074">
    <property type="entry name" value="PilW"/>
    <property type="match status" value="1"/>
</dbReference>
<evidence type="ECO:0000256" key="1">
    <source>
        <dbReference type="SAM" id="Phobius"/>
    </source>
</evidence>
<dbReference type="EMBL" id="CP046902">
    <property type="protein sequence ID" value="QGZ32503.1"/>
    <property type="molecule type" value="Genomic_DNA"/>
</dbReference>
<protein>
    <submittedName>
        <fullName evidence="2">Pilus assembly protein PilW</fullName>
    </submittedName>
</protein>
<dbReference type="RefSeq" id="WP_158189930.1">
    <property type="nucleotide sequence ID" value="NZ_CP046902.1"/>
</dbReference>
<dbReference type="InterPro" id="IPR012902">
    <property type="entry name" value="N_methyl_site"/>
</dbReference>
<reference evidence="2 3" key="1">
    <citation type="submission" date="2019-12" db="EMBL/GenBank/DDBJ databases">
        <title>Complete genome sequence of Pseudomonas stutzeri.</title>
        <authorList>
            <person name="Lim S.R."/>
            <person name="Kim J.H."/>
        </authorList>
    </citation>
    <scope>NUCLEOTIDE SEQUENCE [LARGE SCALE GENOMIC DNA]</scope>
    <source>
        <strain evidence="2 3">PM101005</strain>
    </source>
</reference>
<keyword evidence="1" id="KW-0812">Transmembrane</keyword>
<dbReference type="Proteomes" id="UP000438983">
    <property type="component" value="Chromosome"/>
</dbReference>
<keyword evidence="1" id="KW-0472">Membrane</keyword>
<evidence type="ECO:0000313" key="3">
    <source>
        <dbReference type="Proteomes" id="UP000438983"/>
    </source>
</evidence>
<gene>
    <name evidence="2" type="ORF">GQA94_21530</name>
</gene>
<organism evidence="2 3">
    <name type="scientific">Stutzerimonas stutzeri</name>
    <name type="common">Pseudomonas stutzeri</name>
    <dbReference type="NCBI Taxonomy" id="316"/>
    <lineage>
        <taxon>Bacteria</taxon>
        <taxon>Pseudomonadati</taxon>
        <taxon>Pseudomonadota</taxon>
        <taxon>Gammaproteobacteria</taxon>
        <taxon>Pseudomonadales</taxon>
        <taxon>Pseudomonadaceae</taxon>
        <taxon>Stutzerimonas</taxon>
    </lineage>
</organism>
<dbReference type="OrthoDB" id="7011591at2"/>
<name>A0A6I6LT97_STUST</name>
<keyword evidence="1" id="KW-1133">Transmembrane helix</keyword>
<dbReference type="AlphaFoldDB" id="A0A6I6LT97"/>
<sequence length="283" mass="30953">MNNTKNQFGLSMVELLIALAISSFLILGITQVYIDNKRNYVFQRNQAGNLENGRFAALTISDYLGKAGYRRTPSSLLETVFPSRPASDGCLIFNAGHAVTGLDPSEGIGFCIRYQPQASGELDCQGAASPVVYDEAFPAGPPNEHDLTVLAFKYEPSTGSELQEGRLMCKSLNATSPQYGELLRGIADMRLDFGVGDTDVMEKEVTTFISQAEWTPSNGAIRSVHYSLLLASRPAQRDGEDSKILSDWLIEAPTDSQARLQESDNKRIYQVAGGTQTIRNLMP</sequence>
<dbReference type="GO" id="GO:0043683">
    <property type="term" value="P:type IV pilus assembly"/>
    <property type="evidence" value="ECO:0007669"/>
    <property type="project" value="InterPro"/>
</dbReference>
<accession>A0A6I6LT97</accession>
<dbReference type="Pfam" id="PF07963">
    <property type="entry name" value="N_methyl"/>
    <property type="match status" value="1"/>
</dbReference>
<dbReference type="InterPro" id="IPR032092">
    <property type="entry name" value="PilW"/>
</dbReference>
<evidence type="ECO:0000313" key="2">
    <source>
        <dbReference type="EMBL" id="QGZ32503.1"/>
    </source>
</evidence>
<feature type="transmembrane region" description="Helical" evidence="1">
    <location>
        <begin position="12"/>
        <end position="34"/>
    </location>
</feature>
<proteinExistence type="predicted"/>